<reference evidence="3 4" key="1">
    <citation type="submission" date="2019-02" db="EMBL/GenBank/DDBJ databases">
        <title>Genomic Encyclopedia of Type Strains, Phase IV (KMG-IV): sequencing the most valuable type-strain genomes for metagenomic binning, comparative biology and taxonomic classification.</title>
        <authorList>
            <person name="Goeker M."/>
        </authorList>
    </citation>
    <scope>NUCLEOTIDE SEQUENCE [LARGE SCALE GENOMIC DNA]</scope>
    <source>
        <strain evidence="3 4">DSM 19570</strain>
    </source>
</reference>
<dbReference type="Gene3D" id="1.20.140.90">
    <property type="entry name" value="Malonyl-CoA decarboxylase, oligemerization domain"/>
    <property type="match status" value="1"/>
</dbReference>
<name>A0A4Q7VHC0_9BURK</name>
<dbReference type="Gene3D" id="3.40.630.150">
    <property type="entry name" value="Malonyl-CoA decarboxylase, catalytic domain"/>
    <property type="match status" value="1"/>
</dbReference>
<accession>A0A4Q7VHC0</accession>
<feature type="domain" description="Malonyl-CoA decarboxylase N-terminal" evidence="2">
    <location>
        <begin position="82"/>
        <end position="165"/>
    </location>
</feature>
<dbReference type="PANTHER" id="PTHR28641:SF1">
    <property type="entry name" value="MALONYL-COA DECARBOXYLASE, MITOCHONDRIAL"/>
    <property type="match status" value="1"/>
</dbReference>
<dbReference type="GO" id="GO:0050080">
    <property type="term" value="F:malonyl-CoA decarboxylase activity"/>
    <property type="evidence" value="ECO:0007669"/>
    <property type="project" value="InterPro"/>
</dbReference>
<dbReference type="EMBL" id="SHKP01000007">
    <property type="protein sequence ID" value="RZT95318.1"/>
    <property type="molecule type" value="Genomic_DNA"/>
</dbReference>
<sequence>MMFKLATDTPSPERGAAFGLFARRPGGSGSRAVARVIDGCRRLLSERGEANSQAIAAELMPRLVALDEDALRRFFQHLAQDFGPDPQGVLLAAQRFAEQPDAERLIALTAVSEPPRQELLRRLNRAPGGTAGILRLRRALLDALKSEPGLAAVEADFLHLLSSWFNPGFLQMQPIDWRSSAALLERLIEHEAVHEIQGWGDLRRRLQPDRRCFAFFHPQLPGEPLIFVEVALLPEMPAAIAPLIDPASIPRTAREFRVATFYSISNCEPGLKGVSLGNFLIKRVAEHLQRELPQLHTYCTLSPIPGFAAWLQRADAVAPPRLAAPMAAARELLAQAGGAAALGRSLEPERCPAPLREAIELLATIYLAHESPTARGDAVAKFHLGNGARLERLNWAADLGRKGLRQALGLMVNYLYDLRHVEEQHERFVHGEVSASRRIRRAP</sequence>
<proteinExistence type="predicted"/>
<evidence type="ECO:0000313" key="3">
    <source>
        <dbReference type="EMBL" id="RZT95318.1"/>
    </source>
</evidence>
<organism evidence="3 4">
    <name type="scientific">Rivibacter subsaxonicus</name>
    <dbReference type="NCBI Taxonomy" id="457575"/>
    <lineage>
        <taxon>Bacteria</taxon>
        <taxon>Pseudomonadati</taxon>
        <taxon>Pseudomonadota</taxon>
        <taxon>Betaproteobacteria</taxon>
        <taxon>Burkholderiales</taxon>
        <taxon>Rivibacter</taxon>
    </lineage>
</organism>
<gene>
    <name evidence="3" type="ORF">EV670_3072</name>
</gene>
<evidence type="ECO:0000259" key="1">
    <source>
        <dbReference type="Pfam" id="PF05292"/>
    </source>
</evidence>
<comment type="caution">
    <text evidence="3">The sequence shown here is derived from an EMBL/GenBank/DDBJ whole genome shotgun (WGS) entry which is preliminary data.</text>
</comment>
<dbReference type="InterPro" id="IPR007956">
    <property type="entry name" value="Malonyl_CoA_deC_C"/>
</dbReference>
<feature type="domain" description="Malonyl-CoA decarboxylase C-terminal" evidence="1">
    <location>
        <begin position="168"/>
        <end position="417"/>
    </location>
</feature>
<dbReference type="Proteomes" id="UP000293671">
    <property type="component" value="Unassembled WGS sequence"/>
</dbReference>
<dbReference type="InterPro" id="IPR038351">
    <property type="entry name" value="MCD_N_sf"/>
</dbReference>
<dbReference type="Pfam" id="PF17408">
    <property type="entry name" value="MCD_N"/>
    <property type="match status" value="1"/>
</dbReference>
<dbReference type="PANTHER" id="PTHR28641">
    <property type="match status" value="1"/>
</dbReference>
<protein>
    <submittedName>
        <fullName evidence="3">Malonyl-CoA decarboxylase</fullName>
    </submittedName>
</protein>
<dbReference type="InterPro" id="IPR038917">
    <property type="entry name" value="Malonyl_CoA_deC"/>
</dbReference>
<evidence type="ECO:0000313" key="4">
    <source>
        <dbReference type="Proteomes" id="UP000293671"/>
    </source>
</evidence>
<evidence type="ECO:0000259" key="2">
    <source>
        <dbReference type="Pfam" id="PF17408"/>
    </source>
</evidence>
<dbReference type="InterPro" id="IPR042303">
    <property type="entry name" value="Malonyl_CoA_deC_C_sf"/>
</dbReference>
<keyword evidence="4" id="KW-1185">Reference proteome</keyword>
<dbReference type="AlphaFoldDB" id="A0A4Q7VHC0"/>
<dbReference type="Pfam" id="PF05292">
    <property type="entry name" value="MCD"/>
    <property type="match status" value="1"/>
</dbReference>
<dbReference type="RefSeq" id="WP_242616992.1">
    <property type="nucleotide sequence ID" value="NZ_SHKP01000007.1"/>
</dbReference>
<dbReference type="GO" id="GO:0006633">
    <property type="term" value="P:fatty acid biosynthetic process"/>
    <property type="evidence" value="ECO:0007669"/>
    <property type="project" value="InterPro"/>
</dbReference>
<dbReference type="InterPro" id="IPR035372">
    <property type="entry name" value="MCD_N"/>
</dbReference>